<evidence type="ECO:0000256" key="1">
    <source>
        <dbReference type="ARBA" id="ARBA00022741"/>
    </source>
</evidence>
<feature type="binding site" evidence="3">
    <location>
        <position position="46"/>
    </location>
    <ligand>
        <name>ATP</name>
        <dbReference type="ChEBI" id="CHEBI:30616"/>
    </ligand>
</feature>
<dbReference type="PROSITE" id="PS00107">
    <property type="entry name" value="PROTEIN_KINASE_ATP"/>
    <property type="match status" value="1"/>
</dbReference>
<dbReference type="PROSITE" id="PS50011">
    <property type="entry name" value="PROTEIN_KINASE_DOM"/>
    <property type="match status" value="1"/>
</dbReference>
<dbReference type="PANTHER" id="PTHR24346:SF30">
    <property type="entry name" value="MATERNAL EMBRYONIC LEUCINE ZIPPER KINASE"/>
    <property type="match status" value="1"/>
</dbReference>
<dbReference type="Pfam" id="PF00069">
    <property type="entry name" value="Pkinase"/>
    <property type="match status" value="1"/>
</dbReference>
<evidence type="ECO:0000313" key="7">
    <source>
        <dbReference type="Proteomes" id="UP001470230"/>
    </source>
</evidence>
<keyword evidence="4" id="KW-0418">Kinase</keyword>
<keyword evidence="4" id="KW-0723">Serine/threonine-protein kinase</keyword>
<evidence type="ECO:0000313" key="6">
    <source>
        <dbReference type="EMBL" id="KAK8898684.1"/>
    </source>
</evidence>
<dbReference type="InterPro" id="IPR000719">
    <property type="entry name" value="Prot_kinase_dom"/>
</dbReference>
<keyword evidence="7" id="KW-1185">Reference proteome</keyword>
<evidence type="ECO:0000256" key="3">
    <source>
        <dbReference type="PROSITE-ProRule" id="PRU10141"/>
    </source>
</evidence>
<dbReference type="InterPro" id="IPR008271">
    <property type="entry name" value="Ser/Thr_kinase_AS"/>
</dbReference>
<keyword evidence="2 3" id="KW-0067">ATP-binding</keyword>
<accession>A0ABR2L5S9</accession>
<organism evidence="6 7">
    <name type="scientific">Tritrichomonas musculus</name>
    <dbReference type="NCBI Taxonomy" id="1915356"/>
    <lineage>
        <taxon>Eukaryota</taxon>
        <taxon>Metamonada</taxon>
        <taxon>Parabasalia</taxon>
        <taxon>Tritrichomonadida</taxon>
        <taxon>Tritrichomonadidae</taxon>
        <taxon>Tritrichomonas</taxon>
    </lineage>
</organism>
<comment type="similarity">
    <text evidence="4">Belongs to the protein kinase superfamily.</text>
</comment>
<keyword evidence="1 3" id="KW-0547">Nucleotide-binding</keyword>
<comment type="caution">
    <text evidence="6">The sequence shown here is derived from an EMBL/GenBank/DDBJ whole genome shotgun (WGS) entry which is preliminary data.</text>
</comment>
<dbReference type="InterPro" id="IPR011009">
    <property type="entry name" value="Kinase-like_dom_sf"/>
</dbReference>
<dbReference type="PANTHER" id="PTHR24346">
    <property type="entry name" value="MAP/MICROTUBULE AFFINITY-REGULATING KINASE"/>
    <property type="match status" value="1"/>
</dbReference>
<dbReference type="EMBL" id="JAPFFF010000001">
    <property type="protein sequence ID" value="KAK8898684.1"/>
    <property type="molecule type" value="Genomic_DNA"/>
</dbReference>
<evidence type="ECO:0000259" key="5">
    <source>
        <dbReference type="PROSITE" id="PS50011"/>
    </source>
</evidence>
<dbReference type="PROSITE" id="PS00108">
    <property type="entry name" value="PROTEIN_KINASE_ST"/>
    <property type="match status" value="1"/>
</dbReference>
<dbReference type="CDD" id="cd14003">
    <property type="entry name" value="STKc_AMPK-like"/>
    <property type="match status" value="1"/>
</dbReference>
<reference evidence="6 7" key="1">
    <citation type="submission" date="2024-04" db="EMBL/GenBank/DDBJ databases">
        <title>Tritrichomonas musculus Genome.</title>
        <authorList>
            <person name="Alves-Ferreira E."/>
            <person name="Grigg M."/>
            <person name="Lorenzi H."/>
            <person name="Galac M."/>
        </authorList>
    </citation>
    <scope>NUCLEOTIDE SEQUENCE [LARGE SCALE GENOMIC DNA]</scope>
    <source>
        <strain evidence="6 7">EAF2021</strain>
    </source>
</reference>
<keyword evidence="4" id="KW-0808">Transferase</keyword>
<dbReference type="SMART" id="SM00220">
    <property type="entry name" value="S_TKc"/>
    <property type="match status" value="1"/>
</dbReference>
<sequence length="483" mass="55112">MSQPSDQSFEQQEIGNYIIVSKLGSGSFASVWLARHKITNFNVAIKIIYKSSLTSEEAVTRFNRECALLKQMDHPFISDLFEIIEDSDNYYLVMEYVDHGNMLNYVNTNGRLSEEKARHYFCQLVSALDYLHNEKFVAHRDLKAENVLLDVHDNIRLIDFGLSNVFSKDSPELKTACGSPAYAAPEMIQGHPYTKAADIWSSGILLYAMVVGRLPYDDPNIQKLLTKIVTEDIHYPSSLSFSLVDLLKRLLVKNPEQRITLSRLKEHPWFSQSEYKTIMEFNYFRNTGGNVFYNPTPFPSSNFMTSFNIPFPQAQPQIFPMQMQPQQLATPFMTPMPTYDPNMQQIPTQQSPQFSPKTIDSYIVSQMASFGLDVRNLSAALMANEWNELTAIYRELKKAKTTEQMKDLMLMMERNAAFVPVPVSPGIPVSPASPQPSMQYVLQNVRKLPNPNRNLMPCNRRMSRPVILKKMAPVVSPPMSQCV</sequence>
<evidence type="ECO:0000256" key="2">
    <source>
        <dbReference type="ARBA" id="ARBA00022840"/>
    </source>
</evidence>
<dbReference type="InterPro" id="IPR017441">
    <property type="entry name" value="Protein_kinase_ATP_BS"/>
</dbReference>
<name>A0ABR2L5S9_9EUKA</name>
<feature type="domain" description="Protein kinase" evidence="5">
    <location>
        <begin position="17"/>
        <end position="270"/>
    </location>
</feature>
<gene>
    <name evidence="6" type="ORF">M9Y10_000976</name>
</gene>
<evidence type="ECO:0000256" key="4">
    <source>
        <dbReference type="RuleBase" id="RU000304"/>
    </source>
</evidence>
<dbReference type="Proteomes" id="UP001470230">
    <property type="component" value="Unassembled WGS sequence"/>
</dbReference>
<dbReference type="SUPFAM" id="SSF56112">
    <property type="entry name" value="Protein kinase-like (PK-like)"/>
    <property type="match status" value="1"/>
</dbReference>
<proteinExistence type="inferred from homology"/>
<protein>
    <recommendedName>
        <fullName evidence="5">Protein kinase domain-containing protein</fullName>
    </recommendedName>
</protein>
<dbReference type="Gene3D" id="1.10.510.10">
    <property type="entry name" value="Transferase(Phosphotransferase) domain 1"/>
    <property type="match status" value="1"/>
</dbReference>